<feature type="domain" description="DUF5641" evidence="1">
    <location>
        <begin position="1"/>
        <end position="50"/>
    </location>
</feature>
<keyword evidence="5" id="KW-1185">Reference proteome</keyword>
<dbReference type="Pfam" id="PF18701">
    <property type="entry name" value="DUF5641"/>
    <property type="match status" value="1"/>
</dbReference>
<dbReference type="EMBL" id="JAHYIQ010000003">
    <property type="protein sequence ID" value="KAK1133366.1"/>
    <property type="molecule type" value="Genomic_DNA"/>
</dbReference>
<proteinExistence type="predicted"/>
<evidence type="ECO:0000313" key="5">
    <source>
        <dbReference type="Proteomes" id="UP001177670"/>
    </source>
</evidence>
<evidence type="ECO:0000313" key="3">
    <source>
        <dbReference type="EMBL" id="KAK1133368.1"/>
    </source>
</evidence>
<organism evidence="3 5">
    <name type="scientific">Melipona bicolor</name>
    <dbReference type="NCBI Taxonomy" id="60889"/>
    <lineage>
        <taxon>Eukaryota</taxon>
        <taxon>Metazoa</taxon>
        <taxon>Ecdysozoa</taxon>
        <taxon>Arthropoda</taxon>
        <taxon>Hexapoda</taxon>
        <taxon>Insecta</taxon>
        <taxon>Pterygota</taxon>
        <taxon>Neoptera</taxon>
        <taxon>Endopterygota</taxon>
        <taxon>Hymenoptera</taxon>
        <taxon>Apocrita</taxon>
        <taxon>Aculeata</taxon>
        <taxon>Apoidea</taxon>
        <taxon>Anthophila</taxon>
        <taxon>Apidae</taxon>
        <taxon>Melipona</taxon>
    </lineage>
</organism>
<dbReference type="AlphaFoldDB" id="A0AA40G912"/>
<comment type="caution">
    <text evidence="3">The sequence shown here is derived from an EMBL/GenBank/DDBJ whole genome shotgun (WGS) entry which is preliminary data.</text>
</comment>
<evidence type="ECO:0000313" key="4">
    <source>
        <dbReference type="EMBL" id="KAK1133369.1"/>
    </source>
</evidence>
<dbReference type="EMBL" id="JAHYIQ010000003">
    <property type="protein sequence ID" value="KAK1133369.1"/>
    <property type="molecule type" value="Genomic_DNA"/>
</dbReference>
<accession>A0AA40G912</accession>
<dbReference type="EMBL" id="JAHYIQ010000003">
    <property type="protein sequence ID" value="KAK1133368.1"/>
    <property type="molecule type" value="Genomic_DNA"/>
</dbReference>
<protein>
    <recommendedName>
        <fullName evidence="1">DUF5641 domain-containing protein</fullName>
    </recommendedName>
</protein>
<evidence type="ECO:0000259" key="1">
    <source>
        <dbReference type="Pfam" id="PF18701"/>
    </source>
</evidence>
<reference evidence="3" key="1">
    <citation type="submission" date="2021-10" db="EMBL/GenBank/DDBJ databases">
        <title>Melipona bicolor Genome sequencing and assembly.</title>
        <authorList>
            <person name="Araujo N.S."/>
            <person name="Arias M.C."/>
        </authorList>
    </citation>
    <scope>NUCLEOTIDE SEQUENCE</scope>
    <source>
        <strain evidence="3">USP_2M_L1-L4_2017</strain>
        <tissue evidence="3">Whole body</tissue>
    </source>
</reference>
<evidence type="ECO:0000313" key="2">
    <source>
        <dbReference type="EMBL" id="KAK1133366.1"/>
    </source>
</evidence>
<name>A0AA40G912_9HYME</name>
<gene>
    <name evidence="2" type="ORF">K0M31_011181</name>
    <name evidence="3" type="ORF">K0M31_011183</name>
    <name evidence="4" type="ORF">K0M31_011184</name>
</gene>
<sequence length="62" mass="6451">MVAFKDQNLLLLRCILGRVTAPHIGKDGITRALSIGAADGLVKRPAAGECILPVDEGGPVQN</sequence>
<dbReference type="InterPro" id="IPR040676">
    <property type="entry name" value="DUF5641"/>
</dbReference>
<dbReference type="Proteomes" id="UP001177670">
    <property type="component" value="Unassembled WGS sequence"/>
</dbReference>